<sequence>MRASTTASTGPVHCSGRWSTRDCSVRRAVAVFTTTPDDSRRGLVDVDALVERINDFIGRHAGHAPESIDTDIFEQGYVSSIFSVNILTWVEKTFGLEVLSEDLRIDNFRTVRSIADFIERKQAASATQ</sequence>
<comment type="caution">
    <text evidence="2">The sequence shown here is derived from an EMBL/GenBank/DDBJ whole genome shotgun (WGS) entry which is preliminary data.</text>
</comment>
<gene>
    <name evidence="2" type="ORF">FED44_34685</name>
</gene>
<reference evidence="2" key="1">
    <citation type="submission" date="2019-05" db="EMBL/GenBank/DDBJ databases">
        <title>Isolation, diversity and antifungal activity of Actinobacteria from wheat.</title>
        <authorList>
            <person name="Yu B."/>
        </authorList>
    </citation>
    <scope>NUCLEOTIDE SEQUENCE [LARGE SCALE GENOMIC DNA]</scope>
    <source>
        <strain evidence="2">NEAU-HEGS1-5</strain>
    </source>
</reference>
<dbReference type="SUPFAM" id="SSF47336">
    <property type="entry name" value="ACP-like"/>
    <property type="match status" value="1"/>
</dbReference>
<dbReference type="EMBL" id="VANP01000025">
    <property type="protein sequence ID" value="TLP50904.1"/>
    <property type="molecule type" value="Genomic_DNA"/>
</dbReference>
<dbReference type="AlphaFoldDB" id="A0A5R8YH51"/>
<dbReference type="PROSITE" id="PS50075">
    <property type="entry name" value="CARRIER"/>
    <property type="match status" value="1"/>
</dbReference>
<dbReference type="InterPro" id="IPR009081">
    <property type="entry name" value="PP-bd_ACP"/>
</dbReference>
<keyword evidence="3" id="KW-1185">Reference proteome</keyword>
<dbReference type="Pfam" id="PF00550">
    <property type="entry name" value="PP-binding"/>
    <property type="match status" value="1"/>
</dbReference>
<protein>
    <submittedName>
        <fullName evidence="2">Acyl carrier protein</fullName>
    </submittedName>
</protein>
<name>A0A5R8YH51_9ACTN</name>
<evidence type="ECO:0000259" key="1">
    <source>
        <dbReference type="PROSITE" id="PS50075"/>
    </source>
</evidence>
<dbReference type="Gene3D" id="1.10.1200.10">
    <property type="entry name" value="ACP-like"/>
    <property type="match status" value="1"/>
</dbReference>
<dbReference type="Proteomes" id="UP000309033">
    <property type="component" value="Unassembled WGS sequence"/>
</dbReference>
<feature type="domain" description="Carrier" evidence="1">
    <location>
        <begin position="44"/>
        <end position="122"/>
    </location>
</feature>
<proteinExistence type="predicted"/>
<dbReference type="InterPro" id="IPR036736">
    <property type="entry name" value="ACP-like_sf"/>
</dbReference>
<accession>A0A5R8YH51</accession>
<dbReference type="OrthoDB" id="677810at2"/>
<evidence type="ECO:0000313" key="3">
    <source>
        <dbReference type="Proteomes" id="UP000309033"/>
    </source>
</evidence>
<evidence type="ECO:0000313" key="2">
    <source>
        <dbReference type="EMBL" id="TLP50904.1"/>
    </source>
</evidence>
<organism evidence="2 3">
    <name type="scientific">Microbispora triticiradicis</name>
    <dbReference type="NCBI Taxonomy" id="2200763"/>
    <lineage>
        <taxon>Bacteria</taxon>
        <taxon>Bacillati</taxon>
        <taxon>Actinomycetota</taxon>
        <taxon>Actinomycetes</taxon>
        <taxon>Streptosporangiales</taxon>
        <taxon>Streptosporangiaceae</taxon>
        <taxon>Microbispora</taxon>
    </lineage>
</organism>